<evidence type="ECO:0000313" key="1">
    <source>
        <dbReference type="EMBL" id="KAH7941157.1"/>
    </source>
</evidence>
<gene>
    <name evidence="1" type="ORF">HPB49_010489</name>
</gene>
<sequence length="172" mass="18983">MTDPSNLPLGATSHIWAVAALQPRLPTFWRENLQVWFAQVEAIFDLHLITSETSRFRHLHCNPSLEVAEELAEVIAAPLSDAPARRQHLPTSEDLGDRHPSQLLLGASNVDWNGVLAFRSPPALFLAATEDWTLDCLAQLADRVHDAISHAVTALSSTPQSSIMARLEPRID</sequence>
<comment type="caution">
    <text evidence="1">The sequence shown here is derived from an EMBL/GenBank/DDBJ whole genome shotgun (WGS) entry which is preliminary data.</text>
</comment>
<organism evidence="1 2">
    <name type="scientific">Dermacentor silvarum</name>
    <name type="common">Tick</name>
    <dbReference type="NCBI Taxonomy" id="543639"/>
    <lineage>
        <taxon>Eukaryota</taxon>
        <taxon>Metazoa</taxon>
        <taxon>Ecdysozoa</taxon>
        <taxon>Arthropoda</taxon>
        <taxon>Chelicerata</taxon>
        <taxon>Arachnida</taxon>
        <taxon>Acari</taxon>
        <taxon>Parasitiformes</taxon>
        <taxon>Ixodida</taxon>
        <taxon>Ixodoidea</taxon>
        <taxon>Ixodidae</taxon>
        <taxon>Rhipicephalinae</taxon>
        <taxon>Dermacentor</taxon>
    </lineage>
</organism>
<protein>
    <submittedName>
        <fullName evidence="1">Uncharacterized protein</fullName>
    </submittedName>
</protein>
<dbReference type="EMBL" id="CM023476">
    <property type="protein sequence ID" value="KAH7941157.1"/>
    <property type="molecule type" value="Genomic_DNA"/>
</dbReference>
<dbReference type="Proteomes" id="UP000821865">
    <property type="component" value="Chromosome 7"/>
</dbReference>
<proteinExistence type="predicted"/>
<accession>A0ACB8CER2</accession>
<evidence type="ECO:0000313" key="2">
    <source>
        <dbReference type="Proteomes" id="UP000821865"/>
    </source>
</evidence>
<reference evidence="1" key="1">
    <citation type="submission" date="2020-05" db="EMBL/GenBank/DDBJ databases">
        <title>Large-scale comparative analyses of tick genomes elucidate their genetic diversity and vector capacities.</title>
        <authorList>
            <person name="Jia N."/>
            <person name="Wang J."/>
            <person name="Shi W."/>
            <person name="Du L."/>
            <person name="Sun Y."/>
            <person name="Zhan W."/>
            <person name="Jiang J."/>
            <person name="Wang Q."/>
            <person name="Zhang B."/>
            <person name="Ji P."/>
            <person name="Sakyi L.B."/>
            <person name="Cui X."/>
            <person name="Yuan T."/>
            <person name="Jiang B."/>
            <person name="Yang W."/>
            <person name="Lam T.T.-Y."/>
            <person name="Chang Q."/>
            <person name="Ding S."/>
            <person name="Wang X."/>
            <person name="Zhu J."/>
            <person name="Ruan X."/>
            <person name="Zhao L."/>
            <person name="Wei J."/>
            <person name="Que T."/>
            <person name="Du C."/>
            <person name="Cheng J."/>
            <person name="Dai P."/>
            <person name="Han X."/>
            <person name="Huang E."/>
            <person name="Gao Y."/>
            <person name="Liu J."/>
            <person name="Shao H."/>
            <person name="Ye R."/>
            <person name="Li L."/>
            <person name="Wei W."/>
            <person name="Wang X."/>
            <person name="Wang C."/>
            <person name="Yang T."/>
            <person name="Huo Q."/>
            <person name="Li W."/>
            <person name="Guo W."/>
            <person name="Chen H."/>
            <person name="Zhou L."/>
            <person name="Ni X."/>
            <person name="Tian J."/>
            <person name="Zhou Y."/>
            <person name="Sheng Y."/>
            <person name="Liu T."/>
            <person name="Pan Y."/>
            <person name="Xia L."/>
            <person name="Li J."/>
            <person name="Zhao F."/>
            <person name="Cao W."/>
        </authorList>
    </citation>
    <scope>NUCLEOTIDE SEQUENCE</scope>
    <source>
        <strain evidence="1">Dsil-2018</strain>
    </source>
</reference>
<name>A0ACB8CER2_DERSI</name>
<keyword evidence="2" id="KW-1185">Reference proteome</keyword>